<protein>
    <submittedName>
        <fullName evidence="2">Uncharacterized protein</fullName>
    </submittedName>
</protein>
<keyword evidence="1" id="KW-0812">Transmembrane</keyword>
<evidence type="ECO:0000313" key="3">
    <source>
        <dbReference type="Proteomes" id="UP001500936"/>
    </source>
</evidence>
<proteinExistence type="predicted"/>
<evidence type="ECO:0000313" key="2">
    <source>
        <dbReference type="EMBL" id="GAA4396903.1"/>
    </source>
</evidence>
<comment type="caution">
    <text evidence="2">The sequence shown here is derived from an EMBL/GenBank/DDBJ whole genome shotgun (WGS) entry which is preliminary data.</text>
</comment>
<reference evidence="3" key="1">
    <citation type="journal article" date="2019" name="Int. J. Syst. Evol. Microbiol.">
        <title>The Global Catalogue of Microorganisms (GCM) 10K type strain sequencing project: providing services to taxonomists for standard genome sequencing and annotation.</title>
        <authorList>
            <consortium name="The Broad Institute Genomics Platform"/>
            <consortium name="The Broad Institute Genome Sequencing Center for Infectious Disease"/>
            <person name="Wu L."/>
            <person name="Ma J."/>
        </authorList>
    </citation>
    <scope>NUCLEOTIDE SEQUENCE [LARGE SCALE GENOMIC DNA]</scope>
    <source>
        <strain evidence="3">JCM 17925</strain>
    </source>
</reference>
<dbReference type="Proteomes" id="UP001500936">
    <property type="component" value="Unassembled WGS sequence"/>
</dbReference>
<keyword evidence="1" id="KW-1133">Transmembrane helix</keyword>
<feature type="transmembrane region" description="Helical" evidence="1">
    <location>
        <begin position="21"/>
        <end position="41"/>
    </location>
</feature>
<evidence type="ECO:0000256" key="1">
    <source>
        <dbReference type="SAM" id="Phobius"/>
    </source>
</evidence>
<keyword evidence="1" id="KW-0472">Membrane</keyword>
<feature type="transmembrane region" description="Helical" evidence="1">
    <location>
        <begin position="84"/>
        <end position="101"/>
    </location>
</feature>
<sequence length="117" mass="13815">MSEKFSDSLFDIKNDRRLSVYLYRTGFGFWLLYIVSGAKFMHSFTAYRTDFGIFSFFLMVMGLSAAMVYDYHHHPAEFEQKKKWLIVSYMVLAGLIYFFILRTQPLSLEQFIGANPF</sequence>
<organism evidence="2 3">
    <name type="scientific">Nibrella viscosa</name>
    <dbReference type="NCBI Taxonomy" id="1084524"/>
    <lineage>
        <taxon>Bacteria</taxon>
        <taxon>Pseudomonadati</taxon>
        <taxon>Bacteroidota</taxon>
        <taxon>Cytophagia</taxon>
        <taxon>Cytophagales</taxon>
        <taxon>Spirosomataceae</taxon>
        <taxon>Nibrella</taxon>
    </lineage>
</organism>
<dbReference type="EMBL" id="BAABHB010000001">
    <property type="protein sequence ID" value="GAA4396903.1"/>
    <property type="molecule type" value="Genomic_DNA"/>
</dbReference>
<accession>A0ABP8JWQ1</accession>
<gene>
    <name evidence="2" type="ORF">GCM10023187_05560</name>
</gene>
<keyword evidence="3" id="KW-1185">Reference proteome</keyword>
<feature type="transmembrane region" description="Helical" evidence="1">
    <location>
        <begin position="53"/>
        <end position="72"/>
    </location>
</feature>
<name>A0ABP8JWQ1_9BACT</name>
<dbReference type="RefSeq" id="WP_345263725.1">
    <property type="nucleotide sequence ID" value="NZ_BAABHB010000001.1"/>
</dbReference>